<dbReference type="AlphaFoldDB" id="A0A844AMP8"/>
<keyword evidence="3" id="KW-1185">Reference proteome</keyword>
<gene>
    <name evidence="2" type="ORF">GG681_11710</name>
</gene>
<name>A0A844AMP8_9RHOB</name>
<keyword evidence="1" id="KW-0812">Transmembrane</keyword>
<keyword evidence="1" id="KW-0472">Membrane</keyword>
<feature type="transmembrane region" description="Helical" evidence="1">
    <location>
        <begin position="116"/>
        <end position="135"/>
    </location>
</feature>
<sequence>MTLKHFFVLTVVLFWLSGWVSVDHGYAFPIALPALAVLVQLGASRVAHRRWPELLLNLCSVLLLLKTILFVLLGLVFKIEAGLEVWLFLDVGALAYVRLLVGILRAQHGQGSRTVVYAAILGSLAIWSWLSAFALNAHRGVDLEGRMSCILKPIGFEYSEELDSLWDMRLPILASFWNSTVDDFELFHAVLFVPGGTPEHYNWSKRHLRFEPIDPANQDAFLPQACP</sequence>
<feature type="transmembrane region" description="Helical" evidence="1">
    <location>
        <begin position="30"/>
        <end position="47"/>
    </location>
</feature>
<keyword evidence="1" id="KW-1133">Transmembrane helix</keyword>
<protein>
    <submittedName>
        <fullName evidence="2">Uncharacterized protein</fullName>
    </submittedName>
</protein>
<dbReference type="Proteomes" id="UP000436694">
    <property type="component" value="Unassembled WGS sequence"/>
</dbReference>
<feature type="transmembrane region" description="Helical" evidence="1">
    <location>
        <begin position="85"/>
        <end position="104"/>
    </location>
</feature>
<dbReference type="EMBL" id="WIXK01000005">
    <property type="protein sequence ID" value="MQY43309.1"/>
    <property type="molecule type" value="Genomic_DNA"/>
</dbReference>
<evidence type="ECO:0000313" key="3">
    <source>
        <dbReference type="Proteomes" id="UP000436694"/>
    </source>
</evidence>
<organism evidence="2 3">
    <name type="scientific">Tritonibacter aquimaris</name>
    <dbReference type="NCBI Taxonomy" id="2663379"/>
    <lineage>
        <taxon>Bacteria</taxon>
        <taxon>Pseudomonadati</taxon>
        <taxon>Pseudomonadota</taxon>
        <taxon>Alphaproteobacteria</taxon>
        <taxon>Rhodobacterales</taxon>
        <taxon>Paracoccaceae</taxon>
        <taxon>Tritonibacter</taxon>
    </lineage>
</organism>
<evidence type="ECO:0000313" key="2">
    <source>
        <dbReference type="EMBL" id="MQY43309.1"/>
    </source>
</evidence>
<comment type="caution">
    <text evidence="2">The sequence shown here is derived from an EMBL/GenBank/DDBJ whole genome shotgun (WGS) entry which is preliminary data.</text>
</comment>
<dbReference type="RefSeq" id="WP_153548189.1">
    <property type="nucleotide sequence ID" value="NZ_WIXK01000005.1"/>
</dbReference>
<evidence type="ECO:0000256" key="1">
    <source>
        <dbReference type="SAM" id="Phobius"/>
    </source>
</evidence>
<accession>A0A844AMP8</accession>
<reference evidence="2 3" key="1">
    <citation type="submission" date="2019-10" db="EMBL/GenBank/DDBJ databases">
        <title>Epibacterium sp. nov., isolated from seawater.</title>
        <authorList>
            <person name="Zhang X."/>
            <person name="Li N."/>
        </authorList>
    </citation>
    <scope>NUCLEOTIDE SEQUENCE [LARGE SCALE GENOMIC DNA]</scope>
    <source>
        <strain evidence="2 3">SM1969</strain>
    </source>
</reference>
<feature type="transmembrane region" description="Helical" evidence="1">
    <location>
        <begin position="54"/>
        <end position="79"/>
    </location>
</feature>
<proteinExistence type="predicted"/>